<dbReference type="EMBL" id="CM017881">
    <property type="protein sequence ID" value="KAG1362124.1"/>
    <property type="molecule type" value="Genomic_DNA"/>
</dbReference>
<proteinExistence type="predicted"/>
<organism evidence="1 2">
    <name type="scientific">Cocos nucifera</name>
    <name type="common">Coconut palm</name>
    <dbReference type="NCBI Taxonomy" id="13894"/>
    <lineage>
        <taxon>Eukaryota</taxon>
        <taxon>Viridiplantae</taxon>
        <taxon>Streptophyta</taxon>
        <taxon>Embryophyta</taxon>
        <taxon>Tracheophyta</taxon>
        <taxon>Spermatophyta</taxon>
        <taxon>Magnoliopsida</taxon>
        <taxon>Liliopsida</taxon>
        <taxon>Arecaceae</taxon>
        <taxon>Arecoideae</taxon>
        <taxon>Cocoseae</taxon>
        <taxon>Attaleinae</taxon>
        <taxon>Cocos</taxon>
    </lineage>
</organism>
<sequence>MTMSEFLESAERDGREAELVHWVDVDKKDLYDSAPFYIQPSNGEDSSDLIVSTTIPKNI</sequence>
<name>A0A8K0N8N9_COCNU</name>
<accession>A0A8K0N8N9</accession>
<reference evidence="1" key="1">
    <citation type="journal article" date="2017" name="Gigascience">
        <title>The genome draft of coconut (Cocos nucifera).</title>
        <authorList>
            <person name="Xiao Y."/>
            <person name="Xu P."/>
            <person name="Fan H."/>
            <person name="Baudouin L."/>
            <person name="Xia W."/>
            <person name="Bocs S."/>
            <person name="Xu J."/>
            <person name="Li Q."/>
            <person name="Guo A."/>
            <person name="Zhou L."/>
            <person name="Li J."/>
            <person name="Wu Y."/>
            <person name="Ma Z."/>
            <person name="Armero A."/>
            <person name="Issali A.E."/>
            <person name="Liu N."/>
            <person name="Peng M."/>
            <person name="Yang Y."/>
        </authorList>
    </citation>
    <scope>NUCLEOTIDE SEQUENCE</scope>
    <source>
        <tissue evidence="1">Spear leaf of Hainan Tall coconut</tissue>
    </source>
</reference>
<dbReference type="AlphaFoldDB" id="A0A8K0N8N9"/>
<reference evidence="1" key="2">
    <citation type="submission" date="2019-07" db="EMBL/GenBank/DDBJ databases">
        <authorList>
            <person name="Yang Y."/>
            <person name="Bocs S."/>
            <person name="Baudouin L."/>
        </authorList>
    </citation>
    <scope>NUCLEOTIDE SEQUENCE</scope>
    <source>
        <tissue evidence="1">Spear leaf of Hainan Tall coconut</tissue>
    </source>
</reference>
<protein>
    <submittedName>
        <fullName evidence="1">Uncharacterized protein</fullName>
    </submittedName>
</protein>
<dbReference type="Proteomes" id="UP000797356">
    <property type="component" value="Chromosome 10"/>
</dbReference>
<comment type="caution">
    <text evidence="1">The sequence shown here is derived from an EMBL/GenBank/DDBJ whole genome shotgun (WGS) entry which is preliminary data.</text>
</comment>
<keyword evidence="2" id="KW-1185">Reference proteome</keyword>
<evidence type="ECO:0000313" key="1">
    <source>
        <dbReference type="EMBL" id="KAG1362124.1"/>
    </source>
</evidence>
<gene>
    <name evidence="1" type="ORF">COCNU_10G003430</name>
</gene>
<evidence type="ECO:0000313" key="2">
    <source>
        <dbReference type="Proteomes" id="UP000797356"/>
    </source>
</evidence>